<dbReference type="EMBL" id="RSCE01000015">
    <property type="protein sequence ID" value="RSH77707.1"/>
    <property type="molecule type" value="Genomic_DNA"/>
</dbReference>
<dbReference type="FunFam" id="3.30.1360.180:FF:000003">
    <property type="entry name" value="Type I phosphodiesterase/nucleotide pyrophosphatase family protein"/>
    <property type="match status" value="1"/>
</dbReference>
<dbReference type="PANTHER" id="PTHR10151:SF120">
    <property type="entry name" value="BIS(5'-ADENOSYL)-TRIPHOSPHATASE"/>
    <property type="match status" value="1"/>
</dbReference>
<dbReference type="GO" id="GO:0017111">
    <property type="term" value="F:ribonucleoside triphosphate phosphatase activity"/>
    <property type="evidence" value="ECO:0007669"/>
    <property type="project" value="TreeGrafter"/>
</dbReference>
<feature type="region of interest" description="Disordered" evidence="1">
    <location>
        <begin position="514"/>
        <end position="535"/>
    </location>
</feature>
<dbReference type="SUPFAM" id="SSF53649">
    <property type="entry name" value="Alkaline phosphatase-like"/>
    <property type="match status" value="1"/>
</dbReference>
<proteinExistence type="predicted"/>
<evidence type="ECO:0000256" key="1">
    <source>
        <dbReference type="SAM" id="MobiDB-lite"/>
    </source>
</evidence>
<gene>
    <name evidence="2" type="ORF">EHS24_003274</name>
</gene>
<reference evidence="2 3" key="1">
    <citation type="submission" date="2018-11" db="EMBL/GenBank/DDBJ databases">
        <title>Genome sequence of Apiotrichum porosum DSM 27194.</title>
        <authorList>
            <person name="Aliyu H."/>
            <person name="Gorte O."/>
            <person name="Ochsenreither K."/>
        </authorList>
    </citation>
    <scope>NUCLEOTIDE SEQUENCE [LARGE SCALE GENOMIC DNA]</scope>
    <source>
        <strain evidence="2 3">DSM 27194</strain>
    </source>
</reference>
<organism evidence="2 3">
    <name type="scientific">Apiotrichum porosum</name>
    <dbReference type="NCBI Taxonomy" id="105984"/>
    <lineage>
        <taxon>Eukaryota</taxon>
        <taxon>Fungi</taxon>
        <taxon>Dikarya</taxon>
        <taxon>Basidiomycota</taxon>
        <taxon>Agaricomycotina</taxon>
        <taxon>Tremellomycetes</taxon>
        <taxon>Trichosporonales</taxon>
        <taxon>Trichosporonaceae</taxon>
        <taxon>Apiotrichum</taxon>
    </lineage>
</organism>
<dbReference type="GO" id="GO:0009141">
    <property type="term" value="P:nucleoside triphosphate metabolic process"/>
    <property type="evidence" value="ECO:0007669"/>
    <property type="project" value="TreeGrafter"/>
</dbReference>
<evidence type="ECO:0008006" key="4">
    <source>
        <dbReference type="Google" id="ProtNLM"/>
    </source>
</evidence>
<comment type="caution">
    <text evidence="2">The sequence shown here is derived from an EMBL/GenBank/DDBJ whole genome shotgun (WGS) entry which is preliminary data.</text>
</comment>
<protein>
    <recommendedName>
        <fullName evidence="4">Ectonucleotide pyrophosphatase phosphodiesterase</fullName>
    </recommendedName>
</protein>
<evidence type="ECO:0000313" key="2">
    <source>
        <dbReference type="EMBL" id="RSH77707.1"/>
    </source>
</evidence>
<name>A0A427XG14_9TREE</name>
<dbReference type="GeneID" id="39587817"/>
<dbReference type="InterPro" id="IPR017850">
    <property type="entry name" value="Alkaline_phosphatase_core_sf"/>
</dbReference>
<dbReference type="Gene3D" id="3.30.1360.180">
    <property type="match status" value="1"/>
</dbReference>
<dbReference type="STRING" id="105984.A0A427XG14"/>
<dbReference type="RefSeq" id="XP_028472854.1">
    <property type="nucleotide sequence ID" value="XM_028618966.1"/>
</dbReference>
<dbReference type="OrthoDB" id="415411at2759"/>
<dbReference type="InterPro" id="IPR002591">
    <property type="entry name" value="Phosphodiest/P_Trfase"/>
</dbReference>
<dbReference type="GO" id="GO:0047429">
    <property type="term" value="F:nucleoside triphosphate diphosphatase activity"/>
    <property type="evidence" value="ECO:0007669"/>
    <property type="project" value="TreeGrafter"/>
</dbReference>
<dbReference type="Proteomes" id="UP000279236">
    <property type="component" value="Unassembled WGS sequence"/>
</dbReference>
<dbReference type="Gene3D" id="3.40.720.10">
    <property type="entry name" value="Alkaline Phosphatase, subunit A"/>
    <property type="match status" value="1"/>
</dbReference>
<accession>A0A427XG14</accession>
<keyword evidence="3" id="KW-1185">Reference proteome</keyword>
<dbReference type="Pfam" id="PF01663">
    <property type="entry name" value="Phosphodiest"/>
    <property type="match status" value="1"/>
</dbReference>
<dbReference type="PANTHER" id="PTHR10151">
    <property type="entry name" value="ECTONUCLEOTIDE PYROPHOSPHATASE/PHOSPHODIESTERASE"/>
    <property type="match status" value="1"/>
</dbReference>
<sequence length="580" mass="64593">MPRIPAEFLEAPLTPPQSSTPQLDALEQQRPLTRRVGSVDFNDLVHDHVLEHELDDVNAALLGAGRPPRAPRRKGGARARLRNWSSQSFRVAGVKLPYPLIALLSVPIIIILVSFTRSTSPTYHPHLLSNGTHLFQRTTVLVSLDGVRPSYLQSHSAQLPHLLSLERNGVSAQMQPSFPSLTFPNHWSMLTGLYPGVHGIVANEFWTQERGAFDYGNRDSWDPWWWGGEPMWSVVQRAGRRAANVMWPGPPTTAAGISPHHFVPYRRLSPHDKLSLVTHYFDQPPTEAPSLILAYLPDVDQAGHAAGPDSQRVTDALEKVDEFVGELVGEIRERNMSHIVDLVVVSDHGMAQLSASRLLFLDDLLGPDLYADIAHRDGWPAFGLWFNSDVTDYTPHVAQLESKMNGSFSVYTHETMPERWHFEGPRVAPVYVVPDLGWVVTDHDEYERYKGFHILGAHGYDNTFPEMQAVFFALGPAADQIRDKVGANSAAAEGTLSVSEEVAWTVDEAADAETSELRKREVDADEGQVGGTKQGWASVHPPVMSTFANLNIFNLILRLQGVEEYAPPNNGTRGFWDHYF</sequence>
<evidence type="ECO:0000313" key="3">
    <source>
        <dbReference type="Proteomes" id="UP000279236"/>
    </source>
</evidence>
<dbReference type="CDD" id="cd16018">
    <property type="entry name" value="Enpp"/>
    <property type="match status" value="1"/>
</dbReference>
<dbReference type="AlphaFoldDB" id="A0A427XG14"/>